<dbReference type="Proteomes" id="UP001284901">
    <property type="component" value="Unassembled WGS sequence"/>
</dbReference>
<protein>
    <recommendedName>
        <fullName evidence="5">PE domain-containing protein</fullName>
    </recommendedName>
</protein>
<dbReference type="EMBL" id="JAWNFV010000001">
    <property type="protein sequence ID" value="MDY5139844.1"/>
    <property type="molecule type" value="Genomic_DNA"/>
</dbReference>
<dbReference type="AlphaFoldDB" id="A0AAW9HDI1"/>
<accession>A0AAW9HDI1</accession>
<name>A0AAW9HDI1_9ACTO</name>
<keyword evidence="3" id="KW-1185">Reference proteome</keyword>
<dbReference type="EMBL" id="JAWNFY010000003">
    <property type="protein sequence ID" value="MDY5145705.1"/>
    <property type="molecule type" value="Genomic_DNA"/>
</dbReference>
<evidence type="ECO:0000313" key="4">
    <source>
        <dbReference type="Proteomes" id="UP001288320"/>
    </source>
</evidence>
<evidence type="ECO:0008006" key="5">
    <source>
        <dbReference type="Google" id="ProtNLM"/>
    </source>
</evidence>
<dbReference type="GeneID" id="92813883"/>
<evidence type="ECO:0000313" key="3">
    <source>
        <dbReference type="Proteomes" id="UP001284901"/>
    </source>
</evidence>
<organism evidence="1 4">
    <name type="scientific">Actinotignum timonense</name>
    <dbReference type="NCBI Taxonomy" id="1870995"/>
    <lineage>
        <taxon>Bacteria</taxon>
        <taxon>Bacillati</taxon>
        <taxon>Actinomycetota</taxon>
        <taxon>Actinomycetes</taxon>
        <taxon>Actinomycetales</taxon>
        <taxon>Actinomycetaceae</taxon>
        <taxon>Actinotignum</taxon>
    </lineage>
</organism>
<proteinExistence type="predicted"/>
<comment type="caution">
    <text evidence="1">The sequence shown here is derived from an EMBL/GenBank/DDBJ whole genome shotgun (WGS) entry which is preliminary data.</text>
</comment>
<evidence type="ECO:0000313" key="1">
    <source>
        <dbReference type="EMBL" id="MDY5139844.1"/>
    </source>
</evidence>
<dbReference type="Proteomes" id="UP001288320">
    <property type="component" value="Unassembled WGS sequence"/>
</dbReference>
<dbReference type="RefSeq" id="WP_101595151.1">
    <property type="nucleotide sequence ID" value="NZ_CAUPFC010000001.1"/>
</dbReference>
<gene>
    <name evidence="1" type="ORF">R6G74_00725</name>
    <name evidence="2" type="ORF">R6P33_01540</name>
</gene>
<sequence length="113" mass="11086">MDGVLITESATAELRAALADVSAALAPLRVDTVSGAVAAALTGTPPPASVSAGCAALDRRTRDIAARADELAASLALAWRIYQEADGGAGADISALDIAGTNISGLDIAGVGR</sequence>
<evidence type="ECO:0000313" key="2">
    <source>
        <dbReference type="EMBL" id="MDY5145705.1"/>
    </source>
</evidence>
<reference evidence="1 3" key="1">
    <citation type="submission" date="2023-10" db="EMBL/GenBank/DDBJ databases">
        <title>Whole Genome based description of the genera Actinobaculum and Actinotignum reveals a complex phylogenetic relationship within the species included in the genus Actinotignum.</title>
        <authorList>
            <person name="Jensen C.S."/>
            <person name="Dargis R."/>
            <person name="Kemp M."/>
            <person name="Christensen J.J."/>
        </authorList>
    </citation>
    <scope>NUCLEOTIDE SEQUENCE</scope>
    <source>
        <strain evidence="2 3">SLA_B089</strain>
        <strain evidence="1">SLA_B245</strain>
    </source>
</reference>